<sequence>MGFPVQEPTVYRLTSTLPWAFLSKSLLSTAGPACYPGPSGPRAYCLPLTITIPWVFMSKSLLSTATPARYPGLSSPRAYCLPLEQHATLSFRLQGPTVCH</sequence>
<gene>
    <name evidence="1" type="ORF">ElyMa_000042600</name>
</gene>
<dbReference type="AlphaFoldDB" id="A0AAV4EDX2"/>
<evidence type="ECO:0000313" key="1">
    <source>
        <dbReference type="EMBL" id="GFR58875.1"/>
    </source>
</evidence>
<accession>A0AAV4EDX2</accession>
<reference evidence="1 2" key="1">
    <citation type="journal article" date="2021" name="Elife">
        <title>Chloroplast acquisition without the gene transfer in kleptoplastic sea slugs, Plakobranchus ocellatus.</title>
        <authorList>
            <person name="Maeda T."/>
            <person name="Takahashi S."/>
            <person name="Yoshida T."/>
            <person name="Shimamura S."/>
            <person name="Takaki Y."/>
            <person name="Nagai Y."/>
            <person name="Toyoda A."/>
            <person name="Suzuki Y."/>
            <person name="Arimoto A."/>
            <person name="Ishii H."/>
            <person name="Satoh N."/>
            <person name="Nishiyama T."/>
            <person name="Hasebe M."/>
            <person name="Maruyama T."/>
            <person name="Minagawa J."/>
            <person name="Obokata J."/>
            <person name="Shigenobu S."/>
        </authorList>
    </citation>
    <scope>NUCLEOTIDE SEQUENCE [LARGE SCALE GENOMIC DNA]</scope>
</reference>
<keyword evidence="2" id="KW-1185">Reference proteome</keyword>
<comment type="caution">
    <text evidence="1">The sequence shown here is derived from an EMBL/GenBank/DDBJ whole genome shotgun (WGS) entry which is preliminary data.</text>
</comment>
<proteinExistence type="predicted"/>
<dbReference type="EMBL" id="BMAT01000061">
    <property type="protein sequence ID" value="GFR58875.1"/>
    <property type="molecule type" value="Genomic_DNA"/>
</dbReference>
<name>A0AAV4EDX2_9GAST</name>
<dbReference type="Proteomes" id="UP000762676">
    <property type="component" value="Unassembled WGS sequence"/>
</dbReference>
<protein>
    <submittedName>
        <fullName evidence="1">Uncharacterized protein</fullName>
    </submittedName>
</protein>
<evidence type="ECO:0000313" key="2">
    <source>
        <dbReference type="Proteomes" id="UP000762676"/>
    </source>
</evidence>
<organism evidence="1 2">
    <name type="scientific">Elysia marginata</name>
    <dbReference type="NCBI Taxonomy" id="1093978"/>
    <lineage>
        <taxon>Eukaryota</taxon>
        <taxon>Metazoa</taxon>
        <taxon>Spiralia</taxon>
        <taxon>Lophotrochozoa</taxon>
        <taxon>Mollusca</taxon>
        <taxon>Gastropoda</taxon>
        <taxon>Heterobranchia</taxon>
        <taxon>Euthyneura</taxon>
        <taxon>Panpulmonata</taxon>
        <taxon>Sacoglossa</taxon>
        <taxon>Placobranchoidea</taxon>
        <taxon>Plakobranchidae</taxon>
        <taxon>Elysia</taxon>
    </lineage>
</organism>